<comment type="caution">
    <text evidence="3">The sequence shown here is derived from an EMBL/GenBank/DDBJ whole genome shotgun (WGS) entry which is preliminary data.</text>
</comment>
<dbReference type="PANTHER" id="PTHR47803">
    <property type="entry name" value="TRNA-SPECIFIC ADENOSINE DEAMINASE 1"/>
    <property type="match status" value="1"/>
</dbReference>
<accession>A0A4U0WWL9</accession>
<evidence type="ECO:0000313" key="3">
    <source>
        <dbReference type="EMBL" id="TKA67517.1"/>
    </source>
</evidence>
<evidence type="ECO:0000259" key="2">
    <source>
        <dbReference type="PROSITE" id="PS50141"/>
    </source>
</evidence>
<feature type="region of interest" description="Disordered" evidence="1">
    <location>
        <begin position="1"/>
        <end position="24"/>
    </location>
</feature>
<proteinExistence type="predicted"/>
<dbReference type="GO" id="GO:0003723">
    <property type="term" value="F:RNA binding"/>
    <property type="evidence" value="ECO:0007669"/>
    <property type="project" value="InterPro"/>
</dbReference>
<dbReference type="PANTHER" id="PTHR47803:SF1">
    <property type="entry name" value="TRNA-SPECIFIC ADENOSINE DEAMINASE 1"/>
    <property type="match status" value="1"/>
</dbReference>
<dbReference type="InterPro" id="IPR002466">
    <property type="entry name" value="A_deamin"/>
</dbReference>
<dbReference type="PROSITE" id="PS50141">
    <property type="entry name" value="A_DEAMIN_EDITASE"/>
    <property type="match status" value="1"/>
</dbReference>
<gene>
    <name evidence="3" type="ORF">B0A55_10137</name>
</gene>
<evidence type="ECO:0000256" key="1">
    <source>
        <dbReference type="SAM" id="MobiDB-lite"/>
    </source>
</evidence>
<dbReference type="AlphaFoldDB" id="A0A4U0WWL9"/>
<protein>
    <recommendedName>
        <fullName evidence="2">A to I editase domain-containing protein</fullName>
    </recommendedName>
</protein>
<dbReference type="GO" id="GO:0043829">
    <property type="term" value="F:tRNA-specific adenosine-37 deaminase activity"/>
    <property type="evidence" value="ECO:0007669"/>
    <property type="project" value="TreeGrafter"/>
</dbReference>
<dbReference type="GO" id="GO:0002100">
    <property type="term" value="P:tRNA wobble adenosine to inosine editing"/>
    <property type="evidence" value="ECO:0007669"/>
    <property type="project" value="InterPro"/>
</dbReference>
<dbReference type="EMBL" id="NAJQ01000566">
    <property type="protein sequence ID" value="TKA67517.1"/>
    <property type="molecule type" value="Genomic_DNA"/>
</dbReference>
<keyword evidence="4" id="KW-1185">Reference proteome</keyword>
<name>A0A4U0WWL9_9PEZI</name>
<dbReference type="Pfam" id="PF02137">
    <property type="entry name" value="A_deamin"/>
    <property type="match status" value="1"/>
</dbReference>
<dbReference type="SMART" id="SM00552">
    <property type="entry name" value="ADEAMc"/>
    <property type="match status" value="1"/>
</dbReference>
<organism evidence="3 4">
    <name type="scientific">Friedmanniomyces simplex</name>
    <dbReference type="NCBI Taxonomy" id="329884"/>
    <lineage>
        <taxon>Eukaryota</taxon>
        <taxon>Fungi</taxon>
        <taxon>Dikarya</taxon>
        <taxon>Ascomycota</taxon>
        <taxon>Pezizomycotina</taxon>
        <taxon>Dothideomycetes</taxon>
        <taxon>Dothideomycetidae</taxon>
        <taxon>Mycosphaerellales</taxon>
        <taxon>Teratosphaeriaceae</taxon>
        <taxon>Friedmanniomyces</taxon>
    </lineage>
</organism>
<reference evidence="3 4" key="1">
    <citation type="submission" date="2017-03" db="EMBL/GenBank/DDBJ databases">
        <title>Genomes of endolithic fungi from Antarctica.</title>
        <authorList>
            <person name="Coleine C."/>
            <person name="Masonjones S."/>
            <person name="Stajich J.E."/>
        </authorList>
    </citation>
    <scope>NUCLEOTIDE SEQUENCE [LARGE SCALE GENOMIC DNA]</scope>
    <source>
        <strain evidence="3 4">CCFEE 5184</strain>
    </source>
</reference>
<evidence type="ECO:0000313" key="4">
    <source>
        <dbReference type="Proteomes" id="UP000309340"/>
    </source>
</evidence>
<dbReference type="Proteomes" id="UP000309340">
    <property type="component" value="Unassembled WGS sequence"/>
</dbReference>
<sequence length="285" mass="30872">MGDVRQIVLSDRPPNGEGEREDAADGQAQFFSLHDNITIHLYISDAPCGDASMELTMSAQPDATPWTTQPADDAMPGRGNFDLLGVVRRKPARPDAPPTLSKSCSDKLAMKQCTGLLSGVASLLVHPGNVYLRSVVVPEERYVVSAVGRAFGAGGRMAGVAMVGKEWRGGYGFTPFEVRTTRRAFEYSKPAAATARHDGVEVVGSNISTLSTLSGRLEVLISGVLQGRKQSDPKGTMHVDEECKYADLKVCPALQSRERVKQDVRELALKGWKRNTGDAEWRLGE</sequence>
<dbReference type="OrthoDB" id="10268011at2759"/>
<feature type="domain" description="A to I editase" evidence="2">
    <location>
        <begin position="31"/>
        <end position="151"/>
    </location>
</feature>
<dbReference type="InterPro" id="IPR042935">
    <property type="entry name" value="Tad1"/>
</dbReference>
<dbReference type="STRING" id="329884.A0A4U0WWL9"/>